<feature type="region of interest" description="Disordered" evidence="1">
    <location>
        <begin position="77"/>
        <end position="140"/>
    </location>
</feature>
<dbReference type="Proteomes" id="UP000324800">
    <property type="component" value="Unassembled WGS sequence"/>
</dbReference>
<evidence type="ECO:0000313" key="3">
    <source>
        <dbReference type="Proteomes" id="UP000324800"/>
    </source>
</evidence>
<reference evidence="2 3" key="1">
    <citation type="submission" date="2019-03" db="EMBL/GenBank/DDBJ databases">
        <title>Single cell metagenomics reveals metabolic interactions within the superorganism composed of flagellate Streblomastix strix and complex community of Bacteroidetes bacteria on its surface.</title>
        <authorList>
            <person name="Treitli S.C."/>
            <person name="Kolisko M."/>
            <person name="Husnik F."/>
            <person name="Keeling P."/>
            <person name="Hampl V."/>
        </authorList>
    </citation>
    <scope>NUCLEOTIDE SEQUENCE [LARGE SCALE GENOMIC DNA]</scope>
    <source>
        <strain evidence="2">ST1C</strain>
    </source>
</reference>
<dbReference type="EMBL" id="SNRW01006258">
    <property type="protein sequence ID" value="KAA6383413.1"/>
    <property type="molecule type" value="Genomic_DNA"/>
</dbReference>
<protein>
    <submittedName>
        <fullName evidence="2">Uncharacterized protein</fullName>
    </submittedName>
</protein>
<comment type="caution">
    <text evidence="2">The sequence shown here is derived from an EMBL/GenBank/DDBJ whole genome shotgun (WGS) entry which is preliminary data.</text>
</comment>
<organism evidence="2 3">
    <name type="scientific">Streblomastix strix</name>
    <dbReference type="NCBI Taxonomy" id="222440"/>
    <lineage>
        <taxon>Eukaryota</taxon>
        <taxon>Metamonada</taxon>
        <taxon>Preaxostyla</taxon>
        <taxon>Oxymonadida</taxon>
        <taxon>Streblomastigidae</taxon>
        <taxon>Streblomastix</taxon>
    </lineage>
</organism>
<proteinExistence type="predicted"/>
<gene>
    <name evidence="2" type="ORF">EZS28_021059</name>
</gene>
<feature type="compositionally biased region" description="Polar residues" evidence="1">
    <location>
        <begin position="77"/>
        <end position="86"/>
    </location>
</feature>
<name>A0A5J4VMB4_9EUKA</name>
<sequence>MNKQIADFHFKIFDSNVVKQTIRLGDLGTSLDLSSAFHLLIVQQKSQLCLEFEFLDNFYTQNFDDSQNQALTNIIRQSNGANNATNKNEDRDQNNQLRRRPPSPSQEQGRRARQNGKNSNISGMRMESNKRGTKTGTEKTVKQTAQLIWKQNYLELQFQETSFFLNTMDHQKEKTTLLRGRNTTIIMNKTGIPDINWQNVKLSANFPAQLIQIPQQITMFADAASYGSSSTLEK</sequence>
<accession>A0A5J4VMB4</accession>
<evidence type="ECO:0000256" key="1">
    <source>
        <dbReference type="SAM" id="MobiDB-lite"/>
    </source>
</evidence>
<evidence type="ECO:0000313" key="2">
    <source>
        <dbReference type="EMBL" id="KAA6383413.1"/>
    </source>
</evidence>
<dbReference type="AlphaFoldDB" id="A0A5J4VMB4"/>